<dbReference type="SUPFAM" id="SSF55073">
    <property type="entry name" value="Nucleotide cyclase"/>
    <property type="match status" value="1"/>
</dbReference>
<dbReference type="InterPro" id="IPR003018">
    <property type="entry name" value="GAF"/>
</dbReference>
<dbReference type="AlphaFoldDB" id="A0A2S6Z6K6"/>
<evidence type="ECO:0000313" key="2">
    <source>
        <dbReference type="EMBL" id="PPT77101.1"/>
    </source>
</evidence>
<dbReference type="EMBL" id="MIGV01000005">
    <property type="protein sequence ID" value="PPT77101.1"/>
    <property type="molecule type" value="Genomic_DNA"/>
</dbReference>
<dbReference type="Gene3D" id="3.30.450.40">
    <property type="match status" value="1"/>
</dbReference>
<proteinExistence type="predicted"/>
<reference evidence="2 3" key="1">
    <citation type="submission" date="2016-08" db="EMBL/GenBank/DDBJ databases">
        <title>Evolution of the type three secretion system and type three effector repertoires in Xanthomonas.</title>
        <authorList>
            <person name="Merda D."/>
            <person name="Briand M."/>
            <person name="Bosis E."/>
            <person name="Rousseau C."/>
            <person name="Portier P."/>
            <person name="Jacques M.-A."/>
            <person name="Fischer-Le Saux M."/>
        </authorList>
    </citation>
    <scope>NUCLEOTIDE SEQUENCE [LARGE SCALE GENOMIC DNA]</scope>
    <source>
        <strain evidence="2 3">CFBP 3122</strain>
    </source>
</reference>
<name>A0A2S6Z6K6_9XANT</name>
<dbReference type="InterPro" id="IPR043128">
    <property type="entry name" value="Rev_trsase/Diguanyl_cyclase"/>
</dbReference>
<dbReference type="RefSeq" id="WP_104597395.1">
    <property type="nucleotide sequence ID" value="NZ_MIGV01000005.1"/>
</dbReference>
<evidence type="ECO:0000259" key="1">
    <source>
        <dbReference type="Pfam" id="PF01590"/>
    </source>
</evidence>
<dbReference type="Proteomes" id="UP000238270">
    <property type="component" value="Unassembled WGS sequence"/>
</dbReference>
<comment type="caution">
    <text evidence="2">The sequence shown here is derived from an EMBL/GenBank/DDBJ whole genome shotgun (WGS) entry which is preliminary data.</text>
</comment>
<dbReference type="SUPFAM" id="SSF55781">
    <property type="entry name" value="GAF domain-like"/>
    <property type="match status" value="1"/>
</dbReference>
<feature type="domain" description="GAF" evidence="1">
    <location>
        <begin position="17"/>
        <end position="146"/>
    </location>
</feature>
<organism evidence="2 3">
    <name type="scientific">Xanthomonas arboricola pv. populi</name>
    <dbReference type="NCBI Taxonomy" id="487823"/>
    <lineage>
        <taxon>Bacteria</taxon>
        <taxon>Pseudomonadati</taxon>
        <taxon>Pseudomonadota</taxon>
        <taxon>Gammaproteobacteria</taxon>
        <taxon>Lysobacterales</taxon>
        <taxon>Lysobacteraceae</taxon>
        <taxon>Xanthomonas</taxon>
    </lineage>
</organism>
<sequence>MSTELRTQVPFSGMADTASELLERLAELTPLKTWVLAEVKNDHWIIRGCTDASFGLKVDQSLSWSESVCRSMIVMGGPQFAPDLQKVEHLAQSAVATRLGIASYLGVPIRIPGKVEGMLCGLDNRVVDDKLEHLLPLVETFGRVLAGSWAQHLAEVQRLPADPQVVENAQALAGLHDLGTFRDVLQSAADHRHRNEQGGVLRFDVDANSSADGVGPEQNVAKAIALLKQATRPQDSLAQLARGEFALFLPGSSEAGLVSVARRIQSSLNAEGLSARWGASWFKEMQQLDNIDQLIKVGPLPRANPAEGNAHPIPSAAL</sequence>
<gene>
    <name evidence="2" type="ORF">XaplCFBP3122_06495</name>
</gene>
<dbReference type="Gene3D" id="3.30.70.270">
    <property type="match status" value="1"/>
</dbReference>
<dbReference type="InterPro" id="IPR029016">
    <property type="entry name" value="GAF-like_dom_sf"/>
</dbReference>
<accession>A0A2S6Z6K6</accession>
<protein>
    <recommendedName>
        <fullName evidence="1">GAF domain-containing protein</fullName>
    </recommendedName>
</protein>
<dbReference type="Pfam" id="PF01590">
    <property type="entry name" value="GAF"/>
    <property type="match status" value="1"/>
</dbReference>
<dbReference type="InterPro" id="IPR029787">
    <property type="entry name" value="Nucleotide_cyclase"/>
</dbReference>
<evidence type="ECO:0000313" key="3">
    <source>
        <dbReference type="Proteomes" id="UP000238270"/>
    </source>
</evidence>